<evidence type="ECO:0000313" key="2">
    <source>
        <dbReference type="EMBL" id="EOB01842.1"/>
    </source>
</evidence>
<protein>
    <submittedName>
        <fullName evidence="2">Uncharacterized protein</fullName>
    </submittedName>
</protein>
<organism evidence="2 3">
    <name type="scientific">Anas platyrhynchos</name>
    <name type="common">Mallard</name>
    <name type="synonym">Anas boschas</name>
    <dbReference type="NCBI Taxonomy" id="8839"/>
    <lineage>
        <taxon>Eukaryota</taxon>
        <taxon>Metazoa</taxon>
        <taxon>Chordata</taxon>
        <taxon>Craniata</taxon>
        <taxon>Vertebrata</taxon>
        <taxon>Euteleostomi</taxon>
        <taxon>Archelosauria</taxon>
        <taxon>Archosauria</taxon>
        <taxon>Dinosauria</taxon>
        <taxon>Saurischia</taxon>
        <taxon>Theropoda</taxon>
        <taxon>Coelurosauria</taxon>
        <taxon>Aves</taxon>
        <taxon>Neognathae</taxon>
        <taxon>Galloanserae</taxon>
        <taxon>Anseriformes</taxon>
        <taxon>Anatidae</taxon>
        <taxon>Anatinae</taxon>
        <taxon>Anas</taxon>
    </lineage>
</organism>
<evidence type="ECO:0000313" key="3">
    <source>
        <dbReference type="Proteomes" id="UP000296049"/>
    </source>
</evidence>
<accession>R0JX57</accession>
<dbReference type="EMBL" id="KB743037">
    <property type="protein sequence ID" value="EOB01842.1"/>
    <property type="molecule type" value="Genomic_DNA"/>
</dbReference>
<evidence type="ECO:0000256" key="1">
    <source>
        <dbReference type="SAM" id="MobiDB-lite"/>
    </source>
</evidence>
<keyword evidence="3" id="KW-1185">Reference proteome</keyword>
<name>R0JX57_ANAPL</name>
<proteinExistence type="predicted"/>
<feature type="compositionally biased region" description="Polar residues" evidence="1">
    <location>
        <begin position="60"/>
        <end position="71"/>
    </location>
</feature>
<dbReference type="AlphaFoldDB" id="R0JX57"/>
<sequence length="663" mass="70909">MACPERITTAPEAKLGDEDWHEDRSNMEGLLSPMRTKCSSASLSAHLVASTNAKEPFGKQTPSLNHPYHSSTLHKEEGNRRGRAHLSFESWLASAFTCSKADTGLGYTPKKESNKVQFSSLPLSEGVKRSLLISQDNELDNGQLRGIVPTALSGEDICSSTGADQNLAASRESAQMSGVLALFPSRGKENSRLPKKRLFVFLLLKKGSCPPKASKRTRELGSCGTSKTVQRIAPAPDEHKATVVLNCQHEGKCLRKQQPGCLMFLRLAMATPSPCHDTKSCLSRQQPADADEEAEFGHAGARGSCEPGPSASLDKAKALNRTSGRRVEWLSQAKGFLVVFLLLLALAKALRRGLIPLSCRGSLQEPGEGKPEGPQHECPYFGSPCWSLLTMKIQTRPPKADKTPLTVHVVTLPAPNTATSQGSTVIIQPPVVRIQGLPDLEMVSLDSATHCRYSFMNLQSDFLNTVQGSISPLRITNDITKMVLGWREQARGKGLDEGAGPSGPWLVAPAGVLQGQSSSKLLQAEPRGTLNQSSPVLRGSSFVAAKATCEFTLSVLHASFSKNGKGQCAIDASTLPGVIPRGFELAGSPSTGAGIMVGGADPWGKRPMRVIPSTVPGQGEQHDDEPSSDGHVRSVYGFDWAPQSQDVAVPSGIGLNHKLGFPK</sequence>
<feature type="region of interest" description="Disordered" evidence="1">
    <location>
        <begin position="56"/>
        <end position="77"/>
    </location>
</feature>
<reference evidence="3" key="1">
    <citation type="journal article" date="2013" name="Nat. Genet.">
        <title>The duck genome and transcriptome provide insight into an avian influenza virus reservoir species.</title>
        <authorList>
            <person name="Huang Y."/>
            <person name="Li Y."/>
            <person name="Burt D.W."/>
            <person name="Chen H."/>
            <person name="Zhang Y."/>
            <person name="Qian W."/>
            <person name="Kim H."/>
            <person name="Gan S."/>
            <person name="Zhao Y."/>
            <person name="Li J."/>
            <person name="Yi K."/>
            <person name="Feng H."/>
            <person name="Zhu P."/>
            <person name="Li B."/>
            <person name="Liu Q."/>
            <person name="Fairley S."/>
            <person name="Magor K.E."/>
            <person name="Du Z."/>
            <person name="Hu X."/>
            <person name="Goodman L."/>
            <person name="Tafer H."/>
            <person name="Vignal A."/>
            <person name="Lee T."/>
            <person name="Kim K.W."/>
            <person name="Sheng Z."/>
            <person name="An Y."/>
            <person name="Searle S."/>
            <person name="Herrero J."/>
            <person name="Groenen M.A."/>
            <person name="Crooijmans R.P."/>
            <person name="Faraut T."/>
            <person name="Cai Q."/>
            <person name="Webster R.G."/>
            <person name="Aldridge J.R."/>
            <person name="Warren W.C."/>
            <person name="Bartschat S."/>
            <person name="Kehr S."/>
            <person name="Marz M."/>
            <person name="Stadler P.F."/>
            <person name="Smith J."/>
            <person name="Kraus R.H."/>
            <person name="Zhao Y."/>
            <person name="Ren L."/>
            <person name="Fei J."/>
            <person name="Morisson M."/>
            <person name="Kaiser P."/>
            <person name="Griffin D.K."/>
            <person name="Rao M."/>
            <person name="Pitel F."/>
            <person name="Wang J."/>
            <person name="Li N."/>
        </authorList>
    </citation>
    <scope>NUCLEOTIDE SEQUENCE [LARGE SCALE GENOMIC DNA]</scope>
</reference>
<feature type="region of interest" description="Disordered" evidence="1">
    <location>
        <begin position="292"/>
        <end position="311"/>
    </location>
</feature>
<dbReference type="Proteomes" id="UP000296049">
    <property type="component" value="Unassembled WGS sequence"/>
</dbReference>
<gene>
    <name evidence="2" type="ORF">Anapl_09756</name>
</gene>